<keyword evidence="2" id="KW-1185">Reference proteome</keyword>
<accession>A0A166AJV9</accession>
<gene>
    <name evidence="1" type="ORF">FIBSPDRAFT_871075</name>
</gene>
<evidence type="ECO:0000313" key="2">
    <source>
        <dbReference type="Proteomes" id="UP000076532"/>
    </source>
</evidence>
<evidence type="ECO:0000313" key="1">
    <source>
        <dbReference type="EMBL" id="KZP11684.1"/>
    </source>
</evidence>
<sequence length="268" mass="28569">MYRLYFVLRRVDCSKGYSGTSADEFRIAGSRNCSGLLGLTRNTETFGFEGESIVPKGIPEHLLTSFTFVPLYQAPTVPDVNESVSASGSAKTTGYGRVLDASPTVFRIEKAAGQEVRINPYKASAEATAETSEIAGQSLPKCASVVATVNLIAIEGKGGDASAGLVIDSTIGIMGTSLDLKLLGTGTGPVMSVWTKHIRSGPVIPNPLTIGSWWGDMWSKVNEALTPRRPSSPSPALDRFLKTAFGKFISDPKFVEALENVADLVVYK</sequence>
<dbReference type="EMBL" id="KV417659">
    <property type="protein sequence ID" value="KZP11684.1"/>
    <property type="molecule type" value="Genomic_DNA"/>
</dbReference>
<organism evidence="1 2">
    <name type="scientific">Athelia psychrophila</name>
    <dbReference type="NCBI Taxonomy" id="1759441"/>
    <lineage>
        <taxon>Eukaryota</taxon>
        <taxon>Fungi</taxon>
        <taxon>Dikarya</taxon>
        <taxon>Basidiomycota</taxon>
        <taxon>Agaricomycotina</taxon>
        <taxon>Agaricomycetes</taxon>
        <taxon>Agaricomycetidae</taxon>
        <taxon>Atheliales</taxon>
        <taxon>Atheliaceae</taxon>
        <taxon>Athelia</taxon>
    </lineage>
</organism>
<dbReference type="Proteomes" id="UP000076532">
    <property type="component" value="Unassembled WGS sequence"/>
</dbReference>
<name>A0A166AJV9_9AGAM</name>
<reference evidence="1 2" key="1">
    <citation type="journal article" date="2016" name="Mol. Biol. Evol.">
        <title>Comparative Genomics of Early-Diverging Mushroom-Forming Fungi Provides Insights into the Origins of Lignocellulose Decay Capabilities.</title>
        <authorList>
            <person name="Nagy L.G."/>
            <person name="Riley R."/>
            <person name="Tritt A."/>
            <person name="Adam C."/>
            <person name="Daum C."/>
            <person name="Floudas D."/>
            <person name="Sun H."/>
            <person name="Yadav J.S."/>
            <person name="Pangilinan J."/>
            <person name="Larsson K.H."/>
            <person name="Matsuura K."/>
            <person name="Barry K."/>
            <person name="Labutti K."/>
            <person name="Kuo R."/>
            <person name="Ohm R.A."/>
            <person name="Bhattacharya S.S."/>
            <person name="Shirouzu T."/>
            <person name="Yoshinaga Y."/>
            <person name="Martin F.M."/>
            <person name="Grigoriev I.V."/>
            <person name="Hibbett D.S."/>
        </authorList>
    </citation>
    <scope>NUCLEOTIDE SEQUENCE [LARGE SCALE GENOMIC DNA]</scope>
    <source>
        <strain evidence="1 2">CBS 109695</strain>
    </source>
</reference>
<proteinExistence type="predicted"/>
<protein>
    <submittedName>
        <fullName evidence="1">Uncharacterized protein</fullName>
    </submittedName>
</protein>
<dbReference type="AlphaFoldDB" id="A0A166AJV9"/>